<dbReference type="GO" id="GO:1902604">
    <property type="term" value="P:p-aminobenzoyl-glutamate transmembrane transport"/>
    <property type="evidence" value="ECO:0007669"/>
    <property type="project" value="InterPro"/>
</dbReference>
<dbReference type="PANTHER" id="PTHR30282:SF0">
    <property type="entry name" value="P-AMINOBENZOYL-GLUTAMATE TRANSPORT PROTEIN"/>
    <property type="match status" value="1"/>
</dbReference>
<protein>
    <submittedName>
        <fullName evidence="2">Aminobenzoyl-glutamate transport protein</fullName>
    </submittedName>
</protein>
<feature type="transmembrane region" description="Helical" evidence="1">
    <location>
        <begin position="467"/>
        <end position="492"/>
    </location>
</feature>
<dbReference type="GO" id="GO:0015558">
    <property type="term" value="F:secondary active p-aminobenzoyl-glutamate transmembrane transporter activity"/>
    <property type="evidence" value="ECO:0007669"/>
    <property type="project" value="InterPro"/>
</dbReference>
<feature type="transmembrane region" description="Helical" evidence="1">
    <location>
        <begin position="262"/>
        <end position="280"/>
    </location>
</feature>
<feature type="transmembrane region" description="Helical" evidence="1">
    <location>
        <begin position="406"/>
        <end position="424"/>
    </location>
</feature>
<name>A0A1I1VUS5_9BACT</name>
<feature type="transmembrane region" description="Helical" evidence="1">
    <location>
        <begin position="122"/>
        <end position="145"/>
    </location>
</feature>
<dbReference type="RefSeq" id="WP_010526787.1">
    <property type="nucleotide sequence ID" value="NZ_AFSL01000019.1"/>
</dbReference>
<keyword evidence="3" id="KW-1185">Reference proteome</keyword>
<evidence type="ECO:0000313" key="3">
    <source>
        <dbReference type="Proteomes" id="UP000181976"/>
    </source>
</evidence>
<evidence type="ECO:0000313" key="2">
    <source>
        <dbReference type="EMBL" id="SFD86469.1"/>
    </source>
</evidence>
<dbReference type="EMBL" id="FONA01000003">
    <property type="protein sequence ID" value="SFD86469.1"/>
    <property type="molecule type" value="Genomic_DNA"/>
</dbReference>
<feature type="transmembrane region" description="Helical" evidence="1">
    <location>
        <begin position="340"/>
        <end position="359"/>
    </location>
</feature>
<evidence type="ECO:0000256" key="1">
    <source>
        <dbReference type="SAM" id="Phobius"/>
    </source>
</evidence>
<feature type="transmembrane region" description="Helical" evidence="1">
    <location>
        <begin position="85"/>
        <end position="115"/>
    </location>
</feature>
<dbReference type="STRING" id="385682.SAMN05444380_10368"/>
<keyword evidence="1" id="KW-1133">Transmembrane helix</keyword>
<feature type="transmembrane region" description="Helical" evidence="1">
    <location>
        <begin position="27"/>
        <end position="49"/>
    </location>
</feature>
<reference evidence="2 3" key="1">
    <citation type="submission" date="2016-10" db="EMBL/GenBank/DDBJ databases">
        <authorList>
            <person name="de Groot N.N."/>
        </authorList>
    </citation>
    <scope>NUCLEOTIDE SEQUENCE [LARGE SCALE GENOMIC DNA]</scope>
    <source>
        <strain evidence="2 3">DSM 19012</strain>
    </source>
</reference>
<dbReference type="PANTHER" id="PTHR30282">
    <property type="entry name" value="P-AMINOBENZOYL GLUTAMATE TRANSPORTER"/>
    <property type="match status" value="1"/>
</dbReference>
<sequence>MKNKKKSFFDRFLNLLERGGNALPHPATLFGLFAVIVLIFSAIGSALGWSVQHPGTGETINVVNLLSKEGLEMILDGMVENYTGFAPLGIVMVAMLGIGIAESSGLISAFIRLLVLSSPKRLLTFVLVFSGILSNFASDIGYVLLIPLGGIIFQSVGRHPIVGMAAAFAGVSGGFSANLILGTVDPLLAGLSQEAAHIIDPSYEVNPTANYYFMIVSTFLIAGLGTWVTERIVAPRFGNYTGPAMDEKLEHLSPIEKKGLRWSLVVLAFWVILILVGLIPENGVLRGRDGGILTSPVIRGIIAFLFLMAGTMGIVYGAVLGKFRNDSDVAKSMAQSMQTLTTYLVLVFFAAQFVAYFKWSNLGIIIAVEGADALMSANLGLIPLMLLFVLLSASINMLMGSASAKWAIMAPVFVPMFMLMGYSPELSQAVYRIGDSVTNLISPMMSFFALIIAYFNKYDKDAGLGTVIATMIPYTIVFLIGWSLLLVIWLLLDIPLGPGAGLEYVLPN</sequence>
<feature type="transmembrane region" description="Helical" evidence="1">
    <location>
        <begin position="300"/>
        <end position="319"/>
    </location>
</feature>
<accession>A0A1I1VUS5</accession>
<dbReference type="AlphaFoldDB" id="A0A1I1VUS5"/>
<feature type="transmembrane region" description="Helical" evidence="1">
    <location>
        <begin position="379"/>
        <end position="399"/>
    </location>
</feature>
<dbReference type="OrthoDB" id="3314392at2"/>
<dbReference type="InParanoid" id="A0A1I1VUS5"/>
<feature type="transmembrane region" description="Helical" evidence="1">
    <location>
        <begin position="436"/>
        <end position="455"/>
    </location>
</feature>
<gene>
    <name evidence="2" type="ORF">SAMN05444380_10368</name>
</gene>
<dbReference type="FunCoup" id="A0A1I1VUS5">
    <property type="interactions" value="47"/>
</dbReference>
<dbReference type="eggNOG" id="COG2978">
    <property type="taxonomic scope" value="Bacteria"/>
</dbReference>
<dbReference type="InterPro" id="IPR004697">
    <property type="entry name" value="AbgT"/>
</dbReference>
<organism evidence="2 3">
    <name type="scientific">Thermophagus xiamenensis</name>
    <dbReference type="NCBI Taxonomy" id="385682"/>
    <lineage>
        <taxon>Bacteria</taxon>
        <taxon>Pseudomonadati</taxon>
        <taxon>Bacteroidota</taxon>
        <taxon>Bacteroidia</taxon>
        <taxon>Marinilabiliales</taxon>
        <taxon>Marinilabiliaceae</taxon>
        <taxon>Thermophagus</taxon>
    </lineage>
</organism>
<dbReference type="Proteomes" id="UP000181976">
    <property type="component" value="Unassembled WGS sequence"/>
</dbReference>
<proteinExistence type="predicted"/>
<keyword evidence="1" id="KW-0812">Transmembrane</keyword>
<feature type="transmembrane region" description="Helical" evidence="1">
    <location>
        <begin position="211"/>
        <end position="229"/>
    </location>
</feature>
<dbReference type="Pfam" id="PF03806">
    <property type="entry name" value="ABG_transport"/>
    <property type="match status" value="1"/>
</dbReference>
<keyword evidence="1" id="KW-0472">Membrane</keyword>